<sequence length="254" mass="29472">MAEANGKPARYAPEELIVSEATVDDREYLAEGYYACFDDEWHRQMEPPDRRPADWQTSRITRVATRMLPWFSEPHVRLAKVTLSPSSPSYDPAAPNRIIGHAMWLLPGRTSKEIINFWRRDASDLLGWKEKMGWTKEFEDELWSTFDVDAWQNLEFLPWDRAREYYMKGIGHWHLAPIWVLPEHQGRGIASLLLKDAFSLAKKVDPPQPLYLEAMPDARPVYVKHGYLAFDGEGKEFAMIKNPPESVKSLLQKQ</sequence>
<dbReference type="PANTHER" id="PTHR42791">
    <property type="entry name" value="GNAT FAMILY ACETYLTRANSFERASE"/>
    <property type="match status" value="1"/>
</dbReference>
<comment type="caution">
    <text evidence="2">The sequence shown here is derived from an EMBL/GenBank/DDBJ whole genome shotgun (WGS) entry which is preliminary data.</text>
</comment>
<dbReference type="InterPro" id="IPR052523">
    <property type="entry name" value="Trichothecene_AcTrans"/>
</dbReference>
<evidence type="ECO:0000313" key="3">
    <source>
        <dbReference type="Proteomes" id="UP001152607"/>
    </source>
</evidence>
<protein>
    <recommendedName>
        <fullName evidence="1">N-acetyltransferase domain-containing protein</fullName>
    </recommendedName>
</protein>
<reference evidence="2" key="1">
    <citation type="submission" date="2023-01" db="EMBL/GenBank/DDBJ databases">
        <authorList>
            <person name="Van Ghelder C."/>
            <person name="Rancurel C."/>
        </authorList>
    </citation>
    <scope>NUCLEOTIDE SEQUENCE</scope>
    <source>
        <strain evidence="2">CNCM I-4278</strain>
    </source>
</reference>
<dbReference type="PANTHER" id="PTHR42791:SF2">
    <property type="entry name" value="N-ACETYLTRANSFERASE DOMAIN-CONTAINING PROTEIN"/>
    <property type="match status" value="1"/>
</dbReference>
<dbReference type="GO" id="GO:0016747">
    <property type="term" value="F:acyltransferase activity, transferring groups other than amino-acyl groups"/>
    <property type="evidence" value="ECO:0007669"/>
    <property type="project" value="InterPro"/>
</dbReference>
<dbReference type="InterPro" id="IPR000182">
    <property type="entry name" value="GNAT_dom"/>
</dbReference>
<feature type="domain" description="N-acetyltransferase" evidence="1">
    <location>
        <begin position="106"/>
        <end position="244"/>
    </location>
</feature>
<dbReference type="CDD" id="cd04301">
    <property type="entry name" value="NAT_SF"/>
    <property type="match status" value="1"/>
</dbReference>
<keyword evidence="3" id="KW-1185">Reference proteome</keyword>
<dbReference type="OrthoDB" id="196847at2759"/>
<evidence type="ECO:0000259" key="1">
    <source>
        <dbReference type="PROSITE" id="PS51186"/>
    </source>
</evidence>
<dbReference type="SUPFAM" id="SSF55729">
    <property type="entry name" value="Acyl-CoA N-acyltransferases (Nat)"/>
    <property type="match status" value="1"/>
</dbReference>
<gene>
    <name evidence="2" type="ORF">PDIGIT_LOCUS3487</name>
</gene>
<dbReference type="PROSITE" id="PS51186">
    <property type="entry name" value="GNAT"/>
    <property type="match status" value="1"/>
</dbReference>
<name>A0A9W4U6Q7_9PLEO</name>
<dbReference type="InterPro" id="IPR016181">
    <property type="entry name" value="Acyl_CoA_acyltransferase"/>
</dbReference>
<dbReference type="EMBL" id="CAOQHR010000002">
    <property type="protein sequence ID" value="CAI6318086.1"/>
    <property type="molecule type" value="Genomic_DNA"/>
</dbReference>
<dbReference type="Gene3D" id="3.40.630.30">
    <property type="match status" value="1"/>
</dbReference>
<organism evidence="2 3">
    <name type="scientific">Periconia digitata</name>
    <dbReference type="NCBI Taxonomy" id="1303443"/>
    <lineage>
        <taxon>Eukaryota</taxon>
        <taxon>Fungi</taxon>
        <taxon>Dikarya</taxon>
        <taxon>Ascomycota</taxon>
        <taxon>Pezizomycotina</taxon>
        <taxon>Dothideomycetes</taxon>
        <taxon>Pleosporomycetidae</taxon>
        <taxon>Pleosporales</taxon>
        <taxon>Massarineae</taxon>
        <taxon>Periconiaceae</taxon>
        <taxon>Periconia</taxon>
    </lineage>
</organism>
<proteinExistence type="predicted"/>
<dbReference type="Pfam" id="PF13673">
    <property type="entry name" value="Acetyltransf_10"/>
    <property type="match status" value="1"/>
</dbReference>
<accession>A0A9W4U6Q7</accession>
<dbReference type="Proteomes" id="UP001152607">
    <property type="component" value="Unassembled WGS sequence"/>
</dbReference>
<evidence type="ECO:0000313" key="2">
    <source>
        <dbReference type="EMBL" id="CAI6318086.1"/>
    </source>
</evidence>
<dbReference type="AlphaFoldDB" id="A0A9W4U6Q7"/>